<comment type="caution">
    <text evidence="2">The sequence shown here is derived from an EMBL/GenBank/DDBJ whole genome shotgun (WGS) entry which is preliminary data.</text>
</comment>
<feature type="compositionally biased region" description="Low complexity" evidence="1">
    <location>
        <begin position="7"/>
        <end position="25"/>
    </location>
</feature>
<feature type="non-terminal residue" evidence="2">
    <location>
        <position position="1"/>
    </location>
</feature>
<feature type="compositionally biased region" description="Polar residues" evidence="1">
    <location>
        <begin position="178"/>
        <end position="189"/>
    </location>
</feature>
<feature type="compositionally biased region" description="Low complexity" evidence="1">
    <location>
        <begin position="368"/>
        <end position="386"/>
    </location>
</feature>
<feature type="region of interest" description="Disordered" evidence="1">
    <location>
        <begin position="1"/>
        <end position="199"/>
    </location>
</feature>
<feature type="region of interest" description="Disordered" evidence="1">
    <location>
        <begin position="550"/>
        <end position="575"/>
    </location>
</feature>
<evidence type="ECO:0000313" key="2">
    <source>
        <dbReference type="EMBL" id="GFR40191.1"/>
    </source>
</evidence>
<feature type="region of interest" description="Disordered" evidence="1">
    <location>
        <begin position="714"/>
        <end position="733"/>
    </location>
</feature>
<feature type="compositionally biased region" description="Polar residues" evidence="1">
    <location>
        <begin position="83"/>
        <end position="117"/>
    </location>
</feature>
<proteinExistence type="predicted"/>
<dbReference type="EMBL" id="BMAR01000001">
    <property type="protein sequence ID" value="GFR40191.1"/>
    <property type="molecule type" value="Genomic_DNA"/>
</dbReference>
<evidence type="ECO:0000313" key="3">
    <source>
        <dbReference type="Proteomes" id="UP001054857"/>
    </source>
</evidence>
<feature type="compositionally biased region" description="Polar residues" evidence="1">
    <location>
        <begin position="898"/>
        <end position="910"/>
    </location>
</feature>
<feature type="compositionally biased region" description="Low complexity" evidence="1">
    <location>
        <begin position="996"/>
        <end position="1013"/>
    </location>
</feature>
<feature type="compositionally biased region" description="Low complexity" evidence="1">
    <location>
        <begin position="260"/>
        <end position="270"/>
    </location>
</feature>
<feature type="compositionally biased region" description="Basic residues" evidence="1">
    <location>
        <begin position="38"/>
        <end position="55"/>
    </location>
</feature>
<sequence length="1144" mass="118457">GRRRRSSSQSSSGSSTESAGYTSTSVMSERSSGGGRVSRGRRSGRRGHKAHRQRAAVRTVDTAVQADPLPALQPPGAAPHQGHGNSSDRAAQSNAQSPSTSAHHQATTGPQPVTSSAALVPPILAGSEAMSCADASQGQPERAAEPGDEFGLDVAERLLQRMAEPPRRASHQRREESSTAAQGDSTSPHTRMIEVLHGEATERRAQEILARHAAMRAKFLSTTGKLNSAAAAAGQARAAGARSPTQQDLTAEPTLSQLAASPANAANHSSDTSSPQHCTDPRCSPDQPPPGSGDAPPGPSDSLPLPQPQQAIHIYCSQLVLNSSRGAITLPAFSMHHPGPGPGPVAWTGVPVAVPVSSRALAGGGAGSAAPKPQQEQQGQEHQQVPQGDGAVYFQSVHVPLGAPQPSEVPVSPSLAVHAASGAVNDAGVPGMATSYATERAINPINLDYGSADTGLLQRQSSSGPAPAPEERPSSPSSATQAAQTHGTQQGQSVRVGVQGQQGAAGDAQSVKAADAGLSCSSVAELEELQQTVQEPEADTTLIMTEAAAGNSAAVDADRSSGSGGGSSAASAPEPKTQLAAELTRLIMEAFQQSGGVIRPVEGTKEHPAVPATGVATTAAAVSDSQPQGPAGAADQSAAAAAVGPPLATLPSTLPNAAIPRGSGPSFLQIRDIELTHPAEDPTAAAGTQAATDAILAGLGDWEAQAMAALQGRSLPASSGFPSGSGEPYPASHHEQYHSIQAVSSTAAAAPPVRVQPGHMAHYQLQRLSQRRRQQHEAVLQEQRERLQQTGMQRGAEPALRLRDGGGGGGDDSDAYWALRPGMGAAATGGTRGRRTGSSWAADTHGSLFPPQQQQPVYLTGPGVERQPHPLSPLQRRMHGEADPRKQVAAVSDRQHRLTSSLRGASQPPSGLQHEHDDYRYRAGSRPRATVTFAEDTLGGGSAGLHSGRLPYQARVSPEAAAVHSLAGMVAQRLGIGSDGPFGATADSSEGHVRKAGGAASSATASLHQQQQHQSEERDRRRGAMLDEWAAEVRQLSAATSRAEATQRVAVASAQQALTARRERQAAELADIMRLLGEVDEMARGMEEQTHDTRKMMQELEEEAELRQVSRLNELLFEAQKLGSQVDAALQMDTSEAEDEAKPT</sequence>
<reference evidence="2 3" key="1">
    <citation type="journal article" date="2021" name="Sci. Rep.">
        <title>Genome sequencing of the multicellular alga Astrephomene provides insights into convergent evolution of germ-soma differentiation.</title>
        <authorList>
            <person name="Yamashita S."/>
            <person name="Yamamoto K."/>
            <person name="Matsuzaki R."/>
            <person name="Suzuki S."/>
            <person name="Yamaguchi H."/>
            <person name="Hirooka S."/>
            <person name="Minakuchi Y."/>
            <person name="Miyagishima S."/>
            <person name="Kawachi M."/>
            <person name="Toyoda A."/>
            <person name="Nozaki H."/>
        </authorList>
    </citation>
    <scope>NUCLEOTIDE SEQUENCE [LARGE SCALE GENOMIC DNA]</scope>
    <source>
        <strain evidence="2 3">NIES-4017</strain>
    </source>
</reference>
<dbReference type="Proteomes" id="UP001054857">
    <property type="component" value="Unassembled WGS sequence"/>
</dbReference>
<feature type="compositionally biased region" description="Pro residues" evidence="1">
    <location>
        <begin position="286"/>
        <end position="299"/>
    </location>
</feature>
<evidence type="ECO:0000256" key="1">
    <source>
        <dbReference type="SAM" id="MobiDB-lite"/>
    </source>
</evidence>
<keyword evidence="3" id="KW-1185">Reference proteome</keyword>
<organism evidence="2 3">
    <name type="scientific">Astrephomene gubernaculifera</name>
    <dbReference type="NCBI Taxonomy" id="47775"/>
    <lineage>
        <taxon>Eukaryota</taxon>
        <taxon>Viridiplantae</taxon>
        <taxon>Chlorophyta</taxon>
        <taxon>core chlorophytes</taxon>
        <taxon>Chlorophyceae</taxon>
        <taxon>CS clade</taxon>
        <taxon>Chlamydomonadales</taxon>
        <taxon>Astrephomenaceae</taxon>
        <taxon>Astrephomene</taxon>
    </lineage>
</organism>
<feature type="region of interest" description="Disordered" evidence="1">
    <location>
        <begin position="455"/>
        <end position="502"/>
    </location>
</feature>
<dbReference type="AlphaFoldDB" id="A0AAD3HGY1"/>
<name>A0AAD3HGY1_9CHLO</name>
<accession>A0AAD3HGY1</accession>
<feature type="region of interest" description="Disordered" evidence="1">
    <location>
        <begin position="361"/>
        <end position="386"/>
    </location>
</feature>
<gene>
    <name evidence="2" type="ORF">Agub_g750</name>
</gene>
<feature type="region of interest" description="Disordered" evidence="1">
    <location>
        <begin position="787"/>
        <end position="915"/>
    </location>
</feature>
<feature type="compositionally biased region" description="Basic and acidic residues" evidence="1">
    <location>
        <begin position="1014"/>
        <end position="1023"/>
    </location>
</feature>
<feature type="compositionally biased region" description="Basic and acidic residues" evidence="1">
    <location>
        <begin position="154"/>
        <end position="177"/>
    </location>
</feature>
<protein>
    <submittedName>
        <fullName evidence="2">Uncharacterized protein</fullName>
    </submittedName>
</protein>
<feature type="region of interest" description="Disordered" evidence="1">
    <location>
        <begin position="982"/>
        <end position="1023"/>
    </location>
</feature>
<feature type="region of interest" description="Disordered" evidence="1">
    <location>
        <begin position="260"/>
        <end position="307"/>
    </location>
</feature>
<feature type="compositionally biased region" description="Low complexity" evidence="1">
    <location>
        <begin position="474"/>
        <end position="502"/>
    </location>
</feature>